<proteinExistence type="inferred from homology"/>
<evidence type="ECO:0000256" key="3">
    <source>
        <dbReference type="ARBA" id="ARBA00022679"/>
    </source>
</evidence>
<comment type="function">
    <text evidence="8">Catalyzes the formation of L-cystathionine from O-succinyl-L-homoserine (OSHS) and L-cysteine, via a gamma-replacement reaction. In the absence of thiol, catalyzes gamma-elimination to form 2-oxobutanoate, succinate and ammonia.</text>
</comment>
<keyword evidence="4 11" id="KW-0663">Pyridoxal phosphate</keyword>
<evidence type="ECO:0000256" key="5">
    <source>
        <dbReference type="ARBA" id="ARBA00023167"/>
    </source>
</evidence>
<evidence type="ECO:0000313" key="13">
    <source>
        <dbReference type="Proteomes" id="UP000789508"/>
    </source>
</evidence>
<protein>
    <recommendedName>
        <fullName evidence="9">cystathionine gamma-synthase</fullName>
        <ecNumber evidence="9">2.5.1.48</ecNumber>
    </recommendedName>
    <alternativeName>
        <fullName evidence="10">O-succinylhomoserine (thiol)-lyase</fullName>
    </alternativeName>
</protein>
<keyword evidence="3" id="KW-0808">Transferase</keyword>
<dbReference type="Gene3D" id="3.90.1150.10">
    <property type="entry name" value="Aspartate Aminotransferase, domain 1"/>
    <property type="match status" value="1"/>
</dbReference>
<dbReference type="GO" id="GO:0030170">
    <property type="term" value="F:pyridoxal phosphate binding"/>
    <property type="evidence" value="ECO:0007669"/>
    <property type="project" value="InterPro"/>
</dbReference>
<dbReference type="InterPro" id="IPR051750">
    <property type="entry name" value="Trans-sulfuration_enzymes"/>
</dbReference>
<evidence type="ECO:0000256" key="2">
    <source>
        <dbReference type="ARBA" id="ARBA00022605"/>
    </source>
</evidence>
<evidence type="ECO:0000256" key="7">
    <source>
        <dbReference type="ARBA" id="ARBA00051441"/>
    </source>
</evidence>
<dbReference type="InterPro" id="IPR015421">
    <property type="entry name" value="PyrdxlP-dep_Trfase_major"/>
</dbReference>
<evidence type="ECO:0000256" key="8">
    <source>
        <dbReference type="ARBA" id="ARBA00058439"/>
    </source>
</evidence>
<keyword evidence="5" id="KW-0486">Methionine biosynthesis</keyword>
<keyword evidence="13" id="KW-1185">Reference proteome</keyword>
<dbReference type="EMBL" id="CAJVPS010008353">
    <property type="protein sequence ID" value="CAG8642567.1"/>
    <property type="molecule type" value="Genomic_DNA"/>
</dbReference>
<comment type="catalytic activity">
    <reaction evidence="7">
        <text>O-succinyl-L-homoserine + L-cysteine = L,L-cystathionine + succinate + H(+)</text>
        <dbReference type="Rhea" id="RHEA:20397"/>
        <dbReference type="ChEBI" id="CHEBI:15378"/>
        <dbReference type="ChEBI" id="CHEBI:30031"/>
        <dbReference type="ChEBI" id="CHEBI:35235"/>
        <dbReference type="ChEBI" id="CHEBI:57661"/>
        <dbReference type="ChEBI" id="CHEBI:58161"/>
        <dbReference type="EC" id="2.5.1.48"/>
    </reaction>
</comment>
<dbReference type="InterPro" id="IPR015424">
    <property type="entry name" value="PyrdxlP-dep_Trfase"/>
</dbReference>
<dbReference type="InterPro" id="IPR000277">
    <property type="entry name" value="Cys/Met-Metab_PyrdxlP-dep_enz"/>
</dbReference>
<dbReference type="GO" id="GO:0009086">
    <property type="term" value="P:methionine biosynthetic process"/>
    <property type="evidence" value="ECO:0007669"/>
    <property type="project" value="UniProtKB-KW"/>
</dbReference>
<keyword evidence="2" id="KW-0028">Amino-acid biosynthesis</keyword>
<comment type="caution">
    <text evidence="12">The sequence shown here is derived from an EMBL/GenBank/DDBJ whole genome shotgun (WGS) entry which is preliminary data.</text>
</comment>
<dbReference type="PANTHER" id="PTHR42699:SF1">
    <property type="entry name" value="CYSTATHIONINE GAMMA-SYNTHASE-RELATED"/>
    <property type="match status" value="1"/>
</dbReference>
<dbReference type="Pfam" id="PF01053">
    <property type="entry name" value="Cys_Met_Meta_PP"/>
    <property type="match status" value="1"/>
</dbReference>
<dbReference type="Proteomes" id="UP000789508">
    <property type="component" value="Unassembled WGS sequence"/>
</dbReference>
<evidence type="ECO:0000256" key="4">
    <source>
        <dbReference type="ARBA" id="ARBA00022898"/>
    </source>
</evidence>
<dbReference type="EC" id="2.5.1.48" evidence="9"/>
<evidence type="ECO:0000256" key="11">
    <source>
        <dbReference type="RuleBase" id="RU362118"/>
    </source>
</evidence>
<dbReference type="GO" id="GO:0003962">
    <property type="term" value="F:cystathionine gamma-synthase activity"/>
    <property type="evidence" value="ECO:0007669"/>
    <property type="project" value="UniProtKB-EC"/>
</dbReference>
<sequence>MSHCEQKFAKPTESCLLFPSRKAAQRCRDFLKRYYNPQDALSSSTSISKASSTIARLAEITVLAPTAEYTESSLPNAVTLYVIIFPKDAFPVAKSYWQHTGDGISSRHAEYVLRLLQAKQEEEQTQEKLMNLKISSKKRYSNPRPPVAVANVTNTNNIDSNNNDINKSITKNNNLNNNITDNNNDCDNSNNSNIVNSKKASADELLFGANSYVEERYGRNLSAEFAEKAKIVLKRRIAGVFGVESDEENLQNVASKAIEGISERDLMVVSEDDVYLFPCGMSAIFNAHRIILSAFPHKKSVCFGFVYVDTLKILEKFGPGCHFFGHGSSTDIDALENLLASGEKILCLFCEFPSNPLLKSPDLKRLRALADKYDFLIIVDETIGNYINVRVLECADIIVSSYTKIFSGDSNVMGGGLVLNPQRRHYQKLKEALKVEYEDLFWAEDVIFLERNSRTFRERILKINENAEMLCDFLNSNSKVKKLYYPKFITPEIYAQYMRKEGCYGGLFSITFHSERASAQFFDALPIAKGPSLGTNFTLACPYTILAHYTELDWAAKFGVEKVLVRVSVGLENKETLLTAFQIGLDAITDN</sequence>
<name>A0A9N9DPJ7_9GLOM</name>
<dbReference type="InterPro" id="IPR015422">
    <property type="entry name" value="PyrdxlP-dep_Trfase_small"/>
</dbReference>
<dbReference type="AlphaFoldDB" id="A0A9N9DPJ7"/>
<organism evidence="12 13">
    <name type="scientific">Ambispora leptoticha</name>
    <dbReference type="NCBI Taxonomy" id="144679"/>
    <lineage>
        <taxon>Eukaryota</taxon>
        <taxon>Fungi</taxon>
        <taxon>Fungi incertae sedis</taxon>
        <taxon>Mucoromycota</taxon>
        <taxon>Glomeromycotina</taxon>
        <taxon>Glomeromycetes</taxon>
        <taxon>Archaeosporales</taxon>
        <taxon>Ambisporaceae</taxon>
        <taxon>Ambispora</taxon>
    </lineage>
</organism>
<gene>
    <name evidence="12" type="ORF">ALEPTO_LOCUS9758</name>
</gene>
<evidence type="ECO:0000256" key="1">
    <source>
        <dbReference type="ARBA" id="ARBA00001933"/>
    </source>
</evidence>
<evidence type="ECO:0000313" key="12">
    <source>
        <dbReference type="EMBL" id="CAG8642567.1"/>
    </source>
</evidence>
<comment type="cofactor">
    <cofactor evidence="1 11">
        <name>pyridoxal 5'-phosphate</name>
        <dbReference type="ChEBI" id="CHEBI:597326"/>
    </cofactor>
</comment>
<dbReference type="FunFam" id="3.40.640.10:FF:000111">
    <property type="entry name" value="Cystathionine gamma-synthase"/>
    <property type="match status" value="1"/>
</dbReference>
<reference evidence="12" key="1">
    <citation type="submission" date="2021-06" db="EMBL/GenBank/DDBJ databases">
        <authorList>
            <person name="Kallberg Y."/>
            <person name="Tangrot J."/>
            <person name="Rosling A."/>
        </authorList>
    </citation>
    <scope>NUCLEOTIDE SEQUENCE</scope>
    <source>
        <strain evidence="12">FL130A</strain>
    </source>
</reference>
<accession>A0A9N9DPJ7</accession>
<comment type="similarity">
    <text evidence="11">Belongs to the trans-sulfuration enzymes family.</text>
</comment>
<dbReference type="FunFam" id="3.90.1150.10:FF:000063">
    <property type="entry name" value="Probable cystathionine gamma-synthase"/>
    <property type="match status" value="1"/>
</dbReference>
<evidence type="ECO:0000256" key="9">
    <source>
        <dbReference type="ARBA" id="ARBA00066530"/>
    </source>
</evidence>
<evidence type="ECO:0000256" key="6">
    <source>
        <dbReference type="ARBA" id="ARBA00029440"/>
    </source>
</evidence>
<comment type="pathway">
    <text evidence="6">Amino-acid biosynthesis.</text>
</comment>
<dbReference type="SUPFAM" id="SSF53383">
    <property type="entry name" value="PLP-dependent transferases"/>
    <property type="match status" value="1"/>
</dbReference>
<dbReference type="GO" id="GO:0019346">
    <property type="term" value="P:transsulfuration"/>
    <property type="evidence" value="ECO:0007669"/>
    <property type="project" value="InterPro"/>
</dbReference>
<dbReference type="PANTHER" id="PTHR42699">
    <property type="match status" value="1"/>
</dbReference>
<evidence type="ECO:0000256" key="10">
    <source>
        <dbReference type="ARBA" id="ARBA00083849"/>
    </source>
</evidence>
<dbReference type="OrthoDB" id="10047078at2759"/>
<dbReference type="Gene3D" id="3.40.640.10">
    <property type="entry name" value="Type I PLP-dependent aspartate aminotransferase-like (Major domain)"/>
    <property type="match status" value="1"/>
</dbReference>